<protein>
    <recommendedName>
        <fullName evidence="4">Tetratricopeptide repeat protein</fullName>
    </recommendedName>
</protein>
<evidence type="ECO:0000313" key="3">
    <source>
        <dbReference type="Proteomes" id="UP001356704"/>
    </source>
</evidence>
<keyword evidence="1" id="KW-0732">Signal</keyword>
<sequence>MKLKYLTSILFLLIFQSVIAFQDKSICSCELLKESKENDEKVATVAKEIEASFHDLSTDGFKKYFDTKSFKQKLVSGIDVDSNKSYVKGFLNGVGKAGDKLALKIIDEIEYGAYYNLINYSYNIVEKSYYFTFRMYSEETGINYHDYRVCSDGENIKVNDIYIYLSGEHLSETLNRLFKMSLEDEINNTNDSKESTVNSMFKVTRAQRLLQKGKSKEAYEIVNSITGPMKNEKFFLLIKALIASSYDEKIYENTLGEFAELYPDDPTLYLKLIDYYFLKENYKMVHIYIDKLIFETEDDFLNLMKAHAYLLQEDYINAEKSYNYIKINYPASFSAHIGEMVSLTFQNRFEETLAIAQNLVDDGYDKKELTDFFEEKELDGSNQLQAFVESTIYKNWKAKP</sequence>
<keyword evidence="3" id="KW-1185">Reference proteome</keyword>
<feature type="signal peptide" evidence="1">
    <location>
        <begin position="1"/>
        <end position="20"/>
    </location>
</feature>
<name>A0ABU7W5Y6_9FLAO</name>
<organism evidence="2 3">
    <name type="scientific">Winogradskyella poriferorum</name>
    <dbReference type="NCBI Taxonomy" id="307627"/>
    <lineage>
        <taxon>Bacteria</taxon>
        <taxon>Pseudomonadati</taxon>
        <taxon>Bacteroidota</taxon>
        <taxon>Flavobacteriia</taxon>
        <taxon>Flavobacteriales</taxon>
        <taxon>Flavobacteriaceae</taxon>
        <taxon>Winogradskyella</taxon>
    </lineage>
</organism>
<evidence type="ECO:0000256" key="1">
    <source>
        <dbReference type="SAM" id="SignalP"/>
    </source>
</evidence>
<proteinExistence type="predicted"/>
<dbReference type="Gene3D" id="1.25.40.10">
    <property type="entry name" value="Tetratricopeptide repeat domain"/>
    <property type="match status" value="1"/>
</dbReference>
<gene>
    <name evidence="2" type="ORF">V1468_10280</name>
</gene>
<feature type="chain" id="PRO_5045373255" description="Tetratricopeptide repeat protein" evidence="1">
    <location>
        <begin position="21"/>
        <end position="400"/>
    </location>
</feature>
<dbReference type="Proteomes" id="UP001356704">
    <property type="component" value="Unassembled WGS sequence"/>
</dbReference>
<evidence type="ECO:0000313" key="2">
    <source>
        <dbReference type="EMBL" id="MEF3079394.1"/>
    </source>
</evidence>
<dbReference type="EMBL" id="JAZHOU010000003">
    <property type="protein sequence ID" value="MEF3079394.1"/>
    <property type="molecule type" value="Genomic_DNA"/>
</dbReference>
<evidence type="ECO:0008006" key="4">
    <source>
        <dbReference type="Google" id="ProtNLM"/>
    </source>
</evidence>
<dbReference type="InterPro" id="IPR011990">
    <property type="entry name" value="TPR-like_helical_dom_sf"/>
</dbReference>
<dbReference type="SUPFAM" id="SSF48452">
    <property type="entry name" value="TPR-like"/>
    <property type="match status" value="1"/>
</dbReference>
<reference evidence="2 3" key="1">
    <citation type="submission" date="2024-02" db="EMBL/GenBank/DDBJ databases">
        <title>Winogradskyella poriferorum JCM 12885.</title>
        <authorList>
            <person name="Zhang D.-F."/>
            <person name="Fu Z.-Y."/>
        </authorList>
    </citation>
    <scope>NUCLEOTIDE SEQUENCE [LARGE SCALE GENOMIC DNA]</scope>
    <source>
        <strain evidence="2 3">JCM 12885</strain>
    </source>
</reference>
<comment type="caution">
    <text evidence="2">The sequence shown here is derived from an EMBL/GenBank/DDBJ whole genome shotgun (WGS) entry which is preliminary data.</text>
</comment>
<accession>A0ABU7W5Y6</accession>
<dbReference type="RefSeq" id="WP_331810158.1">
    <property type="nucleotide sequence ID" value="NZ_JAZHOU010000003.1"/>
</dbReference>